<evidence type="ECO:0000313" key="1">
    <source>
        <dbReference type="EMBL" id="JAE14527.1"/>
    </source>
</evidence>
<proteinExistence type="predicted"/>
<reference evidence="1" key="2">
    <citation type="journal article" date="2015" name="Data Brief">
        <title>Shoot transcriptome of the giant reed, Arundo donax.</title>
        <authorList>
            <person name="Barrero R.A."/>
            <person name="Guerrero F.D."/>
            <person name="Moolhuijzen P."/>
            <person name="Goolsby J.A."/>
            <person name="Tidwell J."/>
            <person name="Bellgard S.E."/>
            <person name="Bellgard M.I."/>
        </authorList>
    </citation>
    <scope>NUCLEOTIDE SEQUENCE</scope>
    <source>
        <tissue evidence="1">Shoot tissue taken approximately 20 cm above the soil surface</tissue>
    </source>
</reference>
<accession>A0A0A9FQF3</accession>
<reference evidence="1" key="1">
    <citation type="submission" date="2014-09" db="EMBL/GenBank/DDBJ databases">
        <authorList>
            <person name="Magalhaes I.L.F."/>
            <person name="Oliveira U."/>
            <person name="Santos F.R."/>
            <person name="Vidigal T.H.D.A."/>
            <person name="Brescovit A.D."/>
            <person name="Santos A.J."/>
        </authorList>
    </citation>
    <scope>NUCLEOTIDE SEQUENCE</scope>
    <source>
        <tissue evidence="1">Shoot tissue taken approximately 20 cm above the soil surface</tissue>
    </source>
</reference>
<name>A0A0A9FQF3_ARUDO</name>
<organism evidence="1">
    <name type="scientific">Arundo donax</name>
    <name type="common">Giant reed</name>
    <name type="synonym">Donax arundinaceus</name>
    <dbReference type="NCBI Taxonomy" id="35708"/>
    <lineage>
        <taxon>Eukaryota</taxon>
        <taxon>Viridiplantae</taxon>
        <taxon>Streptophyta</taxon>
        <taxon>Embryophyta</taxon>
        <taxon>Tracheophyta</taxon>
        <taxon>Spermatophyta</taxon>
        <taxon>Magnoliopsida</taxon>
        <taxon>Liliopsida</taxon>
        <taxon>Poales</taxon>
        <taxon>Poaceae</taxon>
        <taxon>PACMAD clade</taxon>
        <taxon>Arundinoideae</taxon>
        <taxon>Arundineae</taxon>
        <taxon>Arundo</taxon>
    </lineage>
</organism>
<protein>
    <submittedName>
        <fullName evidence="1">Uncharacterized protein</fullName>
    </submittedName>
</protein>
<dbReference type="AlphaFoldDB" id="A0A0A9FQF3"/>
<sequence>MGRGANWNGIEEFFNRRLIHPSPLT</sequence>
<dbReference type="EMBL" id="GBRH01183369">
    <property type="protein sequence ID" value="JAE14527.1"/>
    <property type="molecule type" value="Transcribed_RNA"/>
</dbReference>